<feature type="domain" description="Putative plant transposon protein" evidence="2">
    <location>
        <begin position="231"/>
        <end position="410"/>
    </location>
</feature>
<dbReference type="EMBL" id="LXQA010000130">
    <property type="protein sequence ID" value="MCH79468.1"/>
    <property type="molecule type" value="Genomic_DNA"/>
</dbReference>
<keyword evidence="4" id="KW-1185">Reference proteome</keyword>
<evidence type="ECO:0000256" key="1">
    <source>
        <dbReference type="SAM" id="MobiDB-lite"/>
    </source>
</evidence>
<dbReference type="AlphaFoldDB" id="A0A392LX09"/>
<evidence type="ECO:0000259" key="2">
    <source>
        <dbReference type="Pfam" id="PF20167"/>
    </source>
</evidence>
<proteinExistence type="predicted"/>
<name>A0A392LX09_9FABA</name>
<sequence>MELVTKNPHDQNTSPSPHQPPHSSSPSLTKPVECTTNSVAFSSPSTEKLDLLASTTSELIIGTIRIPSCYTTPTATLAVPSIALTPLVLTKPIRTKSIDHSKVTKAVRSLCGLEKEGKTFDDHILLDSDSEKNLSNKINTIPITTSYVETSPKPIVTYQRRSKYIAKKRKLKELALEKEKQNKSKIPLVLPEDQEIFEQSWKVKPMAPSRFYQFESVYAGEMNIYKFVEPQQWTDFFKIKETVYPHVVQSFYFNANIHHDKNLIVSIVKGTKIQLTPEIIGNILGIPCVGNAVYGTSWFSTLNVNREELISELFTEEGTKMVRPLSTQLKKEYKVLHNMCQYCIFPRVGSMERVNDNDLMILYHFIKRIRLNIPYVIIQHMINTAQSGKKRITIPHGMIMTKVFKKNRVDLKGEYSENECTSFSFKNIRHMKNDDEESTDLRAKRKRDEAEKHQMWNSLIDDMEGTSQKVLKDKDFQPSIQGTLSESLSLGRFLHLGPPVGE</sequence>
<reference evidence="3 4" key="1">
    <citation type="journal article" date="2018" name="Front. Plant Sci.">
        <title>Red Clover (Trifolium pratense) and Zigzag Clover (T. medium) - A Picture of Genomic Similarities and Differences.</title>
        <authorList>
            <person name="Dluhosova J."/>
            <person name="Istvanek J."/>
            <person name="Nedelnik J."/>
            <person name="Repkova J."/>
        </authorList>
    </citation>
    <scope>NUCLEOTIDE SEQUENCE [LARGE SCALE GENOMIC DNA]</scope>
    <source>
        <strain evidence="4">cv. 10/8</strain>
        <tissue evidence="3">Leaf</tissue>
    </source>
</reference>
<dbReference type="InterPro" id="IPR046796">
    <property type="entry name" value="Transposase_32_dom"/>
</dbReference>
<accession>A0A392LX09</accession>
<evidence type="ECO:0000313" key="4">
    <source>
        <dbReference type="Proteomes" id="UP000265520"/>
    </source>
</evidence>
<evidence type="ECO:0000313" key="3">
    <source>
        <dbReference type="EMBL" id="MCH79468.1"/>
    </source>
</evidence>
<comment type="caution">
    <text evidence="3">The sequence shown here is derived from an EMBL/GenBank/DDBJ whole genome shotgun (WGS) entry which is preliminary data.</text>
</comment>
<dbReference type="Proteomes" id="UP000265520">
    <property type="component" value="Unassembled WGS sequence"/>
</dbReference>
<feature type="region of interest" description="Disordered" evidence="1">
    <location>
        <begin position="1"/>
        <end position="31"/>
    </location>
</feature>
<gene>
    <name evidence="3" type="ORF">A2U01_0000217</name>
</gene>
<dbReference type="Pfam" id="PF20167">
    <property type="entry name" value="Transposase_32"/>
    <property type="match status" value="1"/>
</dbReference>
<protein>
    <recommendedName>
        <fullName evidence="2">Putative plant transposon protein domain-containing protein</fullName>
    </recommendedName>
</protein>
<organism evidence="3 4">
    <name type="scientific">Trifolium medium</name>
    <dbReference type="NCBI Taxonomy" id="97028"/>
    <lineage>
        <taxon>Eukaryota</taxon>
        <taxon>Viridiplantae</taxon>
        <taxon>Streptophyta</taxon>
        <taxon>Embryophyta</taxon>
        <taxon>Tracheophyta</taxon>
        <taxon>Spermatophyta</taxon>
        <taxon>Magnoliopsida</taxon>
        <taxon>eudicotyledons</taxon>
        <taxon>Gunneridae</taxon>
        <taxon>Pentapetalae</taxon>
        <taxon>rosids</taxon>
        <taxon>fabids</taxon>
        <taxon>Fabales</taxon>
        <taxon>Fabaceae</taxon>
        <taxon>Papilionoideae</taxon>
        <taxon>50 kb inversion clade</taxon>
        <taxon>NPAAA clade</taxon>
        <taxon>Hologalegina</taxon>
        <taxon>IRL clade</taxon>
        <taxon>Trifolieae</taxon>
        <taxon>Trifolium</taxon>
    </lineage>
</organism>